<feature type="coiled-coil region" evidence="1">
    <location>
        <begin position="716"/>
        <end position="743"/>
    </location>
</feature>
<dbReference type="SUPFAM" id="SSF48484">
    <property type="entry name" value="Lipoxigenase"/>
    <property type="match status" value="1"/>
</dbReference>
<dbReference type="InterPro" id="IPR036226">
    <property type="entry name" value="LipOase_C_sf"/>
</dbReference>
<comment type="caution">
    <text evidence="3">The sequence shown here is derived from an EMBL/GenBank/DDBJ whole genome shotgun (WGS) entry which is preliminary data.</text>
</comment>
<dbReference type="EMBL" id="BLLK01000049">
    <property type="protein sequence ID" value="GFH55477.1"/>
    <property type="molecule type" value="Genomic_DNA"/>
</dbReference>
<dbReference type="AlphaFoldDB" id="A0AAD3D0P8"/>
<accession>A0AAD3D0P8</accession>
<keyword evidence="4" id="KW-1185">Reference proteome</keyword>
<dbReference type="Gene3D" id="1.20.245.10">
    <property type="entry name" value="Lipoxygenase-1, Domain 5"/>
    <property type="match status" value="1"/>
</dbReference>
<evidence type="ECO:0008006" key="5">
    <source>
        <dbReference type="Google" id="ProtNLM"/>
    </source>
</evidence>
<gene>
    <name evidence="3" type="ORF">CTEN210_11953</name>
</gene>
<evidence type="ECO:0000256" key="2">
    <source>
        <dbReference type="SAM" id="SignalP"/>
    </source>
</evidence>
<dbReference type="Proteomes" id="UP001054902">
    <property type="component" value="Unassembled WGS sequence"/>
</dbReference>
<evidence type="ECO:0000313" key="3">
    <source>
        <dbReference type="EMBL" id="GFH55477.1"/>
    </source>
</evidence>
<evidence type="ECO:0000313" key="4">
    <source>
        <dbReference type="Proteomes" id="UP001054902"/>
    </source>
</evidence>
<feature type="signal peptide" evidence="2">
    <location>
        <begin position="1"/>
        <end position="27"/>
    </location>
</feature>
<name>A0AAD3D0P8_9STRA</name>
<sequence length="755" mass="87025">MKHRLGTFFLVLCFVVCATFNAQEASAKSNNNSAVVSTSSTTGIKNLHKEVKMIEIESAQIYIDAKYLKQLSRGCKFYLRLQHGNKKLANSLELDFDKLLKWVVKNDYGGSYVDVPIHFHVNPLHLDNDSEIHCCLMKILPKFSLKKLLRPWQIFSKSGLRVKPKASIASREICGIKERGKIFQRFGTLGYGVDLILSPASWTKLSELSPLTKRVGRRQTYFSVMAKGLPFGVKQISEDWRYPIFAQYLYGPKDDPNPKMKLIYLLQGTTEEITLPKKDEHVVGMKAWLFKRALKATLLIRRSNRDTEFRGSRADAIHQLRHILKDTLSRVKYQDYSKIDWDDFLSDRALTRIFFSSLGQHSIECTAEGGYVADLWHMKDFEPLKGYDNFGCRAFFNKNGDIERIEEPDPSDAEKVISYKPATKDSSTEEQFRWEWIKQKLRSAVFINTSTIHLTREHYKYGSQPDAALRKHLSTDHPFRIAMSPHFYRTAFTIGVSSPLLEDRGGLLARLLKMDYDNGYQKLLRYHLSKTKFKTLQEELQEKGLLNWKGDATCSFLALSTEGMELHDILAEYISDLIDEIYIDEEQLNSDEEMKEAYKYLVDKIDGIPEDYNIENVKKVWGEVLWHVTGVHSSVGNVQSWSLDPTFINMRLKRPPAKFDVNDKSFRWDLVAPQEAAIGVALVSAFATMPAPFINQDWKHIFENRTAYPEGICHAYSKLRKSLDKLEERVQKLNREREFVCTDFIPSECEISITG</sequence>
<keyword evidence="2" id="KW-0732">Signal</keyword>
<protein>
    <recommendedName>
        <fullName evidence="5">Lipoxygenase domain-containing protein</fullName>
    </recommendedName>
</protein>
<feature type="chain" id="PRO_5042187049" description="Lipoxygenase domain-containing protein" evidence="2">
    <location>
        <begin position="28"/>
        <end position="755"/>
    </location>
</feature>
<evidence type="ECO:0000256" key="1">
    <source>
        <dbReference type="SAM" id="Coils"/>
    </source>
</evidence>
<organism evidence="3 4">
    <name type="scientific">Chaetoceros tenuissimus</name>
    <dbReference type="NCBI Taxonomy" id="426638"/>
    <lineage>
        <taxon>Eukaryota</taxon>
        <taxon>Sar</taxon>
        <taxon>Stramenopiles</taxon>
        <taxon>Ochrophyta</taxon>
        <taxon>Bacillariophyta</taxon>
        <taxon>Coscinodiscophyceae</taxon>
        <taxon>Chaetocerotophycidae</taxon>
        <taxon>Chaetocerotales</taxon>
        <taxon>Chaetocerotaceae</taxon>
        <taxon>Chaetoceros</taxon>
    </lineage>
</organism>
<proteinExistence type="predicted"/>
<reference evidence="3 4" key="1">
    <citation type="journal article" date="2021" name="Sci. Rep.">
        <title>The genome of the diatom Chaetoceros tenuissimus carries an ancient integrated fragment of an extant virus.</title>
        <authorList>
            <person name="Hongo Y."/>
            <person name="Kimura K."/>
            <person name="Takaki Y."/>
            <person name="Yoshida Y."/>
            <person name="Baba S."/>
            <person name="Kobayashi G."/>
            <person name="Nagasaki K."/>
            <person name="Hano T."/>
            <person name="Tomaru Y."/>
        </authorList>
    </citation>
    <scope>NUCLEOTIDE SEQUENCE [LARGE SCALE GENOMIC DNA]</scope>
    <source>
        <strain evidence="3 4">NIES-3715</strain>
    </source>
</reference>
<keyword evidence="1" id="KW-0175">Coiled coil</keyword>